<comment type="caution">
    <text evidence="2">The sequence shown here is derived from an EMBL/GenBank/DDBJ whole genome shotgun (WGS) entry which is preliminary data.</text>
</comment>
<evidence type="ECO:0000313" key="3">
    <source>
        <dbReference type="Proteomes" id="UP000629468"/>
    </source>
</evidence>
<accession>A0A8H7F619</accession>
<organism evidence="2 3">
    <name type="scientific">Agaricus bisporus var. burnettii</name>
    <dbReference type="NCBI Taxonomy" id="192524"/>
    <lineage>
        <taxon>Eukaryota</taxon>
        <taxon>Fungi</taxon>
        <taxon>Dikarya</taxon>
        <taxon>Basidiomycota</taxon>
        <taxon>Agaricomycotina</taxon>
        <taxon>Agaricomycetes</taxon>
        <taxon>Agaricomycetidae</taxon>
        <taxon>Agaricales</taxon>
        <taxon>Agaricineae</taxon>
        <taxon>Agaricaceae</taxon>
        <taxon>Agaricus</taxon>
    </lineage>
</organism>
<reference evidence="2 3" key="1">
    <citation type="journal article" name="Sci. Rep.">
        <title>Telomere-to-telomere assembled and centromere annotated genomes of the two main subspecies of the button mushroom Agaricus bisporus reveal especially polymorphic chromosome ends.</title>
        <authorList>
            <person name="Sonnenberg A.S.M."/>
            <person name="Sedaghat-Telgerd N."/>
            <person name="Lavrijssen B."/>
            <person name="Ohm R.A."/>
            <person name="Hendrickx P.M."/>
            <person name="Scholtmeijer K."/>
            <person name="Baars J.J.P."/>
            <person name="van Peer A."/>
        </authorList>
    </citation>
    <scope>NUCLEOTIDE SEQUENCE [LARGE SCALE GENOMIC DNA]</scope>
    <source>
        <strain evidence="2 3">H119_p4</strain>
    </source>
</reference>
<name>A0A8H7F619_AGABI</name>
<feature type="compositionally biased region" description="Gly residues" evidence="1">
    <location>
        <begin position="43"/>
        <end position="54"/>
    </location>
</feature>
<dbReference type="AlphaFoldDB" id="A0A8H7F619"/>
<evidence type="ECO:0000256" key="1">
    <source>
        <dbReference type="SAM" id="MobiDB-lite"/>
    </source>
</evidence>
<evidence type="ECO:0000313" key="2">
    <source>
        <dbReference type="EMBL" id="KAF7777901.1"/>
    </source>
</evidence>
<dbReference type="EMBL" id="JABXXO010000005">
    <property type="protein sequence ID" value="KAF7777901.1"/>
    <property type="molecule type" value="Genomic_DNA"/>
</dbReference>
<protein>
    <submittedName>
        <fullName evidence="2">Uncharacterized protein</fullName>
    </submittedName>
</protein>
<feature type="region of interest" description="Disordered" evidence="1">
    <location>
        <begin position="1"/>
        <end position="70"/>
    </location>
</feature>
<sequence>MSRRVPPGPRGSRARGQSPARGASPSRGGSGAVRGGPSSRGSSRGGPPTGGGGPAAAPAVPGSTITPAGHVTAMGVKRPGVGSVGRSIDIQVNCYKAEAIDIPVYQYDVGGLMRSTELTKFN</sequence>
<feature type="compositionally biased region" description="Low complexity" evidence="1">
    <location>
        <begin position="55"/>
        <end position="64"/>
    </location>
</feature>
<gene>
    <name evidence="2" type="ORF">Agabi119p4_3973</name>
</gene>
<feature type="compositionally biased region" description="Low complexity" evidence="1">
    <location>
        <begin position="10"/>
        <end position="27"/>
    </location>
</feature>
<proteinExistence type="predicted"/>
<dbReference type="Proteomes" id="UP000629468">
    <property type="component" value="Unassembled WGS sequence"/>
</dbReference>